<accession>A0ABQ6M3R8</accession>
<organism evidence="1 2">
    <name type="scientific">Tetraparma gracilis</name>
    <dbReference type="NCBI Taxonomy" id="2962635"/>
    <lineage>
        <taxon>Eukaryota</taxon>
        <taxon>Sar</taxon>
        <taxon>Stramenopiles</taxon>
        <taxon>Ochrophyta</taxon>
        <taxon>Bolidophyceae</taxon>
        <taxon>Parmales</taxon>
        <taxon>Triparmaceae</taxon>
        <taxon>Tetraparma</taxon>
    </lineage>
</organism>
<keyword evidence="2" id="KW-1185">Reference proteome</keyword>
<name>A0ABQ6M3R8_9STRA</name>
<evidence type="ECO:0000313" key="1">
    <source>
        <dbReference type="EMBL" id="GMI19015.1"/>
    </source>
</evidence>
<gene>
    <name evidence="1" type="ORF">TeGR_g11515</name>
</gene>
<dbReference type="EMBL" id="BRYB01003671">
    <property type="protein sequence ID" value="GMI19015.1"/>
    <property type="molecule type" value="Genomic_DNA"/>
</dbReference>
<dbReference type="Proteomes" id="UP001165060">
    <property type="component" value="Unassembled WGS sequence"/>
</dbReference>
<proteinExistence type="predicted"/>
<evidence type="ECO:0000313" key="2">
    <source>
        <dbReference type="Proteomes" id="UP001165060"/>
    </source>
</evidence>
<protein>
    <submittedName>
        <fullName evidence="1">Uncharacterized protein</fullName>
    </submittedName>
</protein>
<sequence length="192" mass="21854">MAALDNNASAFLDDADLVDLNDMMVKIQVAKEEALKHSSSSSSREKLIDDIKYLYNLLSKAKGERGALMKQQESLKGTIRQQKEAYALLAEKKKQDKAIFVEMLKRERVTFEQKLIASDRKVLWFEQEMRRVAGWARQRQSEYAVSAAELHKEVRGAKQETQDQASSLNLDLASELESLRYEAAELLRGEGN</sequence>
<comment type="caution">
    <text evidence="1">The sequence shown here is derived from an EMBL/GenBank/DDBJ whole genome shotgun (WGS) entry which is preliminary data.</text>
</comment>
<reference evidence="1 2" key="1">
    <citation type="journal article" date="2023" name="Commun. Biol.">
        <title>Genome analysis of Parmales, the sister group of diatoms, reveals the evolutionary specialization of diatoms from phago-mixotrophs to photoautotrophs.</title>
        <authorList>
            <person name="Ban H."/>
            <person name="Sato S."/>
            <person name="Yoshikawa S."/>
            <person name="Yamada K."/>
            <person name="Nakamura Y."/>
            <person name="Ichinomiya M."/>
            <person name="Sato N."/>
            <person name="Blanc-Mathieu R."/>
            <person name="Endo H."/>
            <person name="Kuwata A."/>
            <person name="Ogata H."/>
        </authorList>
    </citation>
    <scope>NUCLEOTIDE SEQUENCE [LARGE SCALE GENOMIC DNA]</scope>
</reference>